<dbReference type="EMBL" id="JBGFUD010013785">
    <property type="protein sequence ID" value="MFH4983795.1"/>
    <property type="molecule type" value="Genomic_DNA"/>
</dbReference>
<protein>
    <submittedName>
        <fullName evidence="2">Uncharacterized protein</fullName>
    </submittedName>
</protein>
<feature type="coiled-coil region" evidence="1">
    <location>
        <begin position="54"/>
        <end position="113"/>
    </location>
</feature>
<keyword evidence="1" id="KW-0175">Coiled coil</keyword>
<accession>A0ABD6EV02</accession>
<proteinExistence type="predicted"/>
<evidence type="ECO:0000256" key="1">
    <source>
        <dbReference type="SAM" id="Coils"/>
    </source>
</evidence>
<evidence type="ECO:0000313" key="3">
    <source>
        <dbReference type="Proteomes" id="UP001608902"/>
    </source>
</evidence>
<name>A0ABD6EV02_9BILA</name>
<gene>
    <name evidence="2" type="ORF">AB6A40_010504</name>
</gene>
<dbReference type="AlphaFoldDB" id="A0ABD6EV02"/>
<comment type="caution">
    <text evidence="2">The sequence shown here is derived from an EMBL/GenBank/DDBJ whole genome shotgun (WGS) entry which is preliminary data.</text>
</comment>
<evidence type="ECO:0000313" key="2">
    <source>
        <dbReference type="EMBL" id="MFH4983795.1"/>
    </source>
</evidence>
<dbReference type="Proteomes" id="UP001608902">
    <property type="component" value="Unassembled WGS sequence"/>
</dbReference>
<keyword evidence="3" id="KW-1185">Reference proteome</keyword>
<sequence length="119" mass="13659">MSTVRSILSQLADVLEKGVLEDKKVEKKPFPPLLDRAHSRKQDAVEAEGLRWQVEKKDNEVIELKKTLRAKADEISNYRVRLEMADKKIETSGKADESRVQRLQARCDELQNELKKATA</sequence>
<reference evidence="2 3" key="1">
    <citation type="submission" date="2024-08" db="EMBL/GenBank/DDBJ databases">
        <title>Gnathostoma spinigerum genome.</title>
        <authorList>
            <person name="Gonzalez-Bertolin B."/>
            <person name="Monzon S."/>
            <person name="Zaballos A."/>
            <person name="Jimenez P."/>
            <person name="Dekumyoy P."/>
            <person name="Varona S."/>
            <person name="Cuesta I."/>
            <person name="Sumanam S."/>
            <person name="Adisakwattana P."/>
            <person name="Gasser R.B."/>
            <person name="Hernandez-Gonzalez A."/>
            <person name="Young N.D."/>
            <person name="Perteguer M.J."/>
        </authorList>
    </citation>
    <scope>NUCLEOTIDE SEQUENCE [LARGE SCALE GENOMIC DNA]</scope>
    <source>
        <strain evidence="2">AL3</strain>
        <tissue evidence="2">Liver</tissue>
    </source>
</reference>
<organism evidence="2 3">
    <name type="scientific">Gnathostoma spinigerum</name>
    <dbReference type="NCBI Taxonomy" id="75299"/>
    <lineage>
        <taxon>Eukaryota</taxon>
        <taxon>Metazoa</taxon>
        <taxon>Ecdysozoa</taxon>
        <taxon>Nematoda</taxon>
        <taxon>Chromadorea</taxon>
        <taxon>Rhabditida</taxon>
        <taxon>Spirurina</taxon>
        <taxon>Gnathostomatomorpha</taxon>
        <taxon>Gnathostomatoidea</taxon>
        <taxon>Gnathostomatidae</taxon>
        <taxon>Gnathostoma</taxon>
    </lineage>
</organism>